<dbReference type="EMBL" id="LFZO01000023">
    <property type="protein sequence ID" value="KXT17242.1"/>
    <property type="molecule type" value="Genomic_DNA"/>
</dbReference>
<dbReference type="InterPro" id="IPR052207">
    <property type="entry name" value="Max-like/E-box_TFs"/>
</dbReference>
<dbReference type="PANTHER" id="PTHR15741">
    <property type="entry name" value="BASIC HELIX-LOOP-HELIX ZIP TRANSCRIPTION FACTOR"/>
    <property type="match status" value="1"/>
</dbReference>
<dbReference type="OrthoDB" id="5778525at2759"/>
<dbReference type="Pfam" id="PF23181">
    <property type="entry name" value="bHLH_INO4"/>
    <property type="match status" value="1"/>
</dbReference>
<gene>
    <name evidence="8" type="ORF">AC579_5790</name>
</gene>
<dbReference type="Gene3D" id="4.10.280.10">
    <property type="entry name" value="Helix-loop-helix DNA-binding domain"/>
    <property type="match status" value="1"/>
</dbReference>
<evidence type="ECO:0000256" key="1">
    <source>
        <dbReference type="ARBA" id="ARBA00004123"/>
    </source>
</evidence>
<feature type="compositionally biased region" description="Basic and acidic residues" evidence="6">
    <location>
        <begin position="67"/>
        <end position="85"/>
    </location>
</feature>
<dbReference type="GO" id="GO:0000978">
    <property type="term" value="F:RNA polymerase II cis-regulatory region sequence-specific DNA binding"/>
    <property type="evidence" value="ECO:0007669"/>
    <property type="project" value="TreeGrafter"/>
</dbReference>
<dbReference type="GO" id="GO:0046983">
    <property type="term" value="F:protein dimerization activity"/>
    <property type="evidence" value="ECO:0007669"/>
    <property type="project" value="InterPro"/>
</dbReference>
<dbReference type="InterPro" id="IPR011598">
    <property type="entry name" value="bHLH_dom"/>
</dbReference>
<dbReference type="PANTHER" id="PTHR15741:SF39">
    <property type="entry name" value="BHLH TRANSCRIPTION FACTOR (EUROFUNG)"/>
    <property type="match status" value="1"/>
</dbReference>
<comment type="caution">
    <text evidence="8">The sequence shown here is derived from an EMBL/GenBank/DDBJ whole genome shotgun (WGS) entry which is preliminary data.</text>
</comment>
<evidence type="ECO:0000313" key="9">
    <source>
        <dbReference type="Proteomes" id="UP000073492"/>
    </source>
</evidence>
<dbReference type="GO" id="GO:0005634">
    <property type="term" value="C:nucleus"/>
    <property type="evidence" value="ECO:0007669"/>
    <property type="project" value="UniProtKB-SubCell"/>
</dbReference>
<protein>
    <recommendedName>
        <fullName evidence="7">BHLH domain-containing protein</fullName>
    </recommendedName>
</protein>
<feature type="compositionally biased region" description="Low complexity" evidence="6">
    <location>
        <begin position="191"/>
        <end position="210"/>
    </location>
</feature>
<accession>A0A139IRM2</accession>
<evidence type="ECO:0000259" key="7">
    <source>
        <dbReference type="PROSITE" id="PS50888"/>
    </source>
</evidence>
<dbReference type="Proteomes" id="UP000073492">
    <property type="component" value="Unassembled WGS sequence"/>
</dbReference>
<organism evidence="8 9">
    <name type="scientific">Pseudocercospora musae</name>
    <dbReference type="NCBI Taxonomy" id="113226"/>
    <lineage>
        <taxon>Eukaryota</taxon>
        <taxon>Fungi</taxon>
        <taxon>Dikarya</taxon>
        <taxon>Ascomycota</taxon>
        <taxon>Pezizomycotina</taxon>
        <taxon>Dothideomycetes</taxon>
        <taxon>Dothideomycetidae</taxon>
        <taxon>Mycosphaerellales</taxon>
        <taxon>Mycosphaerellaceae</taxon>
        <taxon>Pseudocercospora</taxon>
    </lineage>
</organism>
<keyword evidence="4" id="KW-0804">Transcription</keyword>
<proteinExistence type="predicted"/>
<evidence type="ECO:0000256" key="5">
    <source>
        <dbReference type="ARBA" id="ARBA00023242"/>
    </source>
</evidence>
<feature type="domain" description="BHLH" evidence="7">
    <location>
        <begin position="72"/>
        <end position="123"/>
    </location>
</feature>
<evidence type="ECO:0000256" key="3">
    <source>
        <dbReference type="ARBA" id="ARBA00023125"/>
    </source>
</evidence>
<keyword evidence="3" id="KW-0238">DNA-binding</keyword>
<dbReference type="InterPro" id="IPR036638">
    <property type="entry name" value="HLH_DNA-bd_sf"/>
</dbReference>
<evidence type="ECO:0000256" key="4">
    <source>
        <dbReference type="ARBA" id="ARBA00023163"/>
    </source>
</evidence>
<keyword evidence="9" id="KW-1185">Reference proteome</keyword>
<keyword evidence="5" id="KW-0539">Nucleus</keyword>
<dbReference type="InterPro" id="IPR057072">
    <property type="entry name" value="bHLH_INO4"/>
</dbReference>
<keyword evidence="2" id="KW-0805">Transcription regulation</keyword>
<name>A0A139IRM2_9PEZI</name>
<sequence length="235" mass="25992">MPLHYSPRASPSQLENLTRRSRHLLSISVSTFYVSSLTIHPTLLTDNMMNPNTMSVSQSPLNAAKARLSDQQKKDNHISSEKKRREAIRAGFDKLSTLVPGMEGQARSEAIVLGATVHFMQDEIARRHTVTQLAINAGWSRQQVEEVYTRFENTLRAQEQSAEAAAAGLSQGQQAPYNGQGQFQNVYQVPQPVIQPQVTPSTMPQQQAPQPTTPPGINRPKSKSPVRTPEEKGAE</sequence>
<evidence type="ECO:0000256" key="6">
    <source>
        <dbReference type="SAM" id="MobiDB-lite"/>
    </source>
</evidence>
<comment type="subcellular location">
    <subcellularLocation>
        <location evidence="1">Nucleus</location>
    </subcellularLocation>
</comment>
<feature type="region of interest" description="Disordered" evidence="6">
    <location>
        <begin position="65"/>
        <end position="85"/>
    </location>
</feature>
<dbReference type="SUPFAM" id="SSF47459">
    <property type="entry name" value="HLH, helix-loop-helix DNA-binding domain"/>
    <property type="match status" value="1"/>
</dbReference>
<evidence type="ECO:0000256" key="2">
    <source>
        <dbReference type="ARBA" id="ARBA00023015"/>
    </source>
</evidence>
<evidence type="ECO:0000313" key="8">
    <source>
        <dbReference type="EMBL" id="KXT17242.1"/>
    </source>
</evidence>
<feature type="region of interest" description="Disordered" evidence="6">
    <location>
        <begin position="191"/>
        <end position="235"/>
    </location>
</feature>
<dbReference type="AlphaFoldDB" id="A0A139IRM2"/>
<dbReference type="STRING" id="113226.A0A139IRM2"/>
<reference evidence="8 9" key="1">
    <citation type="submission" date="2015-07" db="EMBL/GenBank/DDBJ databases">
        <title>Comparative genomics of the Sigatoka disease complex on banana suggests a link between parallel evolutionary changes in Pseudocercospora fijiensis and Pseudocercospora eumusae and increased virulence on the banana host.</title>
        <authorList>
            <person name="Chang T.-C."/>
            <person name="Salvucci A."/>
            <person name="Crous P.W."/>
            <person name="Stergiopoulos I."/>
        </authorList>
    </citation>
    <scope>NUCLEOTIDE SEQUENCE [LARGE SCALE GENOMIC DNA]</scope>
    <source>
        <strain evidence="8 9">CBS 116634</strain>
    </source>
</reference>
<dbReference type="PROSITE" id="PS50888">
    <property type="entry name" value="BHLH"/>
    <property type="match status" value="1"/>
</dbReference>
<dbReference type="GO" id="GO:0000981">
    <property type="term" value="F:DNA-binding transcription factor activity, RNA polymerase II-specific"/>
    <property type="evidence" value="ECO:0007669"/>
    <property type="project" value="TreeGrafter"/>
</dbReference>